<geneLocation type="plasmid" evidence="1 2">
    <name>Cy782202</name>
</geneLocation>
<dbReference type="Proteomes" id="UP000008206">
    <property type="component" value="Plasmid Cy782202"/>
</dbReference>
<keyword evidence="2" id="KW-1185">Reference proteome</keyword>
<evidence type="ECO:0000313" key="2">
    <source>
        <dbReference type="Proteomes" id="UP000008206"/>
    </source>
</evidence>
<dbReference type="KEGG" id="cyj:Cyan7822_6624"/>
<dbReference type="HOGENOM" id="CLU_2768914_0_0_3"/>
<gene>
    <name evidence="1" type="ordered locus">Cyan7822_6624</name>
</gene>
<organism evidence="1 2">
    <name type="scientific">Gloeothece verrucosa (strain PCC 7822)</name>
    <name type="common">Cyanothece sp. (strain PCC 7822)</name>
    <dbReference type="NCBI Taxonomy" id="497965"/>
    <lineage>
        <taxon>Bacteria</taxon>
        <taxon>Bacillati</taxon>
        <taxon>Cyanobacteriota</taxon>
        <taxon>Cyanophyceae</taxon>
        <taxon>Oscillatoriophycideae</taxon>
        <taxon>Chroococcales</taxon>
        <taxon>Aphanothecaceae</taxon>
        <taxon>Gloeothece</taxon>
        <taxon>Gloeothece verrucosa</taxon>
    </lineage>
</organism>
<keyword evidence="1" id="KW-0614">Plasmid</keyword>
<name>E0UN46_GLOV7</name>
<protein>
    <submittedName>
        <fullName evidence="1">Uncharacterized protein</fullName>
    </submittedName>
</protein>
<reference evidence="2" key="1">
    <citation type="journal article" date="2011" name="MBio">
        <title>Novel metabolic attributes of the genus Cyanothece, comprising a group of unicellular nitrogen-fixing Cyanobacteria.</title>
        <authorList>
            <person name="Bandyopadhyay A."/>
            <person name="Elvitigala T."/>
            <person name="Welsh E."/>
            <person name="Stockel J."/>
            <person name="Liberton M."/>
            <person name="Min H."/>
            <person name="Sherman L.A."/>
            <person name="Pakrasi H.B."/>
        </authorList>
    </citation>
    <scope>NUCLEOTIDE SEQUENCE [LARGE SCALE GENOMIC DNA]</scope>
    <source>
        <strain evidence="2">PCC 7822</strain>
        <plasmid evidence="2">Cy782202</plasmid>
    </source>
</reference>
<dbReference type="AlphaFoldDB" id="E0UN46"/>
<dbReference type="EMBL" id="CP002200">
    <property type="protein sequence ID" value="ADN18376.1"/>
    <property type="molecule type" value="Genomic_DNA"/>
</dbReference>
<accession>E0UN46</accession>
<sequence>MTTTDAILKQLFIEAAGQKQLLPFTQKLATMLALKIKTEMPHLSDEQCGIEAQKTLLNLLKEIESELI</sequence>
<proteinExistence type="predicted"/>
<evidence type="ECO:0000313" key="1">
    <source>
        <dbReference type="EMBL" id="ADN18376.1"/>
    </source>
</evidence>
<dbReference type="RefSeq" id="WP_013335118.1">
    <property type="nucleotide sequence ID" value="NC_014534.1"/>
</dbReference>